<comment type="caution">
    <text evidence="5">The sequence shown here is derived from an EMBL/GenBank/DDBJ whole genome shotgun (WGS) entry which is preliminary data.</text>
</comment>
<gene>
    <name evidence="5" type="ORF">LCGC14_0841180</name>
</gene>
<dbReference type="SUPFAM" id="SSF46689">
    <property type="entry name" value="Homeodomain-like"/>
    <property type="match status" value="2"/>
</dbReference>
<dbReference type="InterPro" id="IPR013096">
    <property type="entry name" value="Cupin_2"/>
</dbReference>
<evidence type="ECO:0000256" key="3">
    <source>
        <dbReference type="ARBA" id="ARBA00023163"/>
    </source>
</evidence>
<proteinExistence type="predicted"/>
<sequence length="279" mass="32359">MKVFPFQIPKPLHENLIVQEDRQAQFYGQLHQHKELQLSLVLLGKGKLIVGDSIHPFECGDFFAIAANSPHLFSNEPSEDGVHMVTLFFTDKTFGDNFFELPDLAQLRSFFKMAKVGFRLLSHRKSITQLMLHIVASDKLDRFIGLLNILKVLGSARKQPLTRFLYTREIGISEGQRMQSIFEYTIKNFQEEITLEKASNIVHMSTNAFCRFFKQRTNKTYFQFLIELRVEHACQLLLNEEKEVSMMEISERSGFSSISNFNRQFKKLKGVVPTIYAHQ</sequence>
<dbReference type="EMBL" id="LAZR01002463">
    <property type="protein sequence ID" value="KKN29722.1"/>
    <property type="molecule type" value="Genomic_DNA"/>
</dbReference>
<dbReference type="SMART" id="SM00342">
    <property type="entry name" value="HTH_ARAC"/>
    <property type="match status" value="1"/>
</dbReference>
<keyword evidence="3" id="KW-0804">Transcription</keyword>
<dbReference type="InterPro" id="IPR009057">
    <property type="entry name" value="Homeodomain-like_sf"/>
</dbReference>
<dbReference type="SUPFAM" id="SSF51182">
    <property type="entry name" value="RmlC-like cupins"/>
    <property type="match status" value="1"/>
</dbReference>
<organism evidence="5">
    <name type="scientific">marine sediment metagenome</name>
    <dbReference type="NCBI Taxonomy" id="412755"/>
    <lineage>
        <taxon>unclassified sequences</taxon>
        <taxon>metagenomes</taxon>
        <taxon>ecological metagenomes</taxon>
    </lineage>
</organism>
<reference evidence="5" key="1">
    <citation type="journal article" date="2015" name="Nature">
        <title>Complex archaea that bridge the gap between prokaryotes and eukaryotes.</title>
        <authorList>
            <person name="Spang A."/>
            <person name="Saw J.H."/>
            <person name="Jorgensen S.L."/>
            <person name="Zaremba-Niedzwiedzka K."/>
            <person name="Martijn J."/>
            <person name="Lind A.E."/>
            <person name="van Eijk R."/>
            <person name="Schleper C."/>
            <person name="Guy L."/>
            <person name="Ettema T.J."/>
        </authorList>
    </citation>
    <scope>NUCLEOTIDE SEQUENCE</scope>
</reference>
<accession>A0A0F9PYB0</accession>
<feature type="domain" description="HTH araC/xylS-type" evidence="4">
    <location>
        <begin position="179"/>
        <end position="279"/>
    </location>
</feature>
<evidence type="ECO:0000256" key="1">
    <source>
        <dbReference type="ARBA" id="ARBA00023015"/>
    </source>
</evidence>
<dbReference type="GO" id="GO:0043565">
    <property type="term" value="F:sequence-specific DNA binding"/>
    <property type="evidence" value="ECO:0007669"/>
    <property type="project" value="InterPro"/>
</dbReference>
<dbReference type="Pfam" id="PF07883">
    <property type="entry name" value="Cupin_2"/>
    <property type="match status" value="1"/>
</dbReference>
<evidence type="ECO:0000259" key="4">
    <source>
        <dbReference type="PROSITE" id="PS01124"/>
    </source>
</evidence>
<dbReference type="InterPro" id="IPR014710">
    <property type="entry name" value="RmlC-like_jellyroll"/>
</dbReference>
<protein>
    <recommendedName>
        <fullName evidence="4">HTH araC/xylS-type domain-containing protein</fullName>
    </recommendedName>
</protein>
<dbReference type="PANTHER" id="PTHR43280">
    <property type="entry name" value="ARAC-FAMILY TRANSCRIPTIONAL REGULATOR"/>
    <property type="match status" value="1"/>
</dbReference>
<evidence type="ECO:0000313" key="5">
    <source>
        <dbReference type="EMBL" id="KKN29722.1"/>
    </source>
</evidence>
<dbReference type="InterPro" id="IPR011051">
    <property type="entry name" value="RmlC_Cupin_sf"/>
</dbReference>
<dbReference type="PANTHER" id="PTHR43280:SF27">
    <property type="entry name" value="TRANSCRIPTIONAL REGULATOR MTLR"/>
    <property type="match status" value="1"/>
</dbReference>
<dbReference type="GO" id="GO:0003700">
    <property type="term" value="F:DNA-binding transcription factor activity"/>
    <property type="evidence" value="ECO:0007669"/>
    <property type="project" value="InterPro"/>
</dbReference>
<name>A0A0F9PYB0_9ZZZZ</name>
<dbReference type="PROSITE" id="PS01124">
    <property type="entry name" value="HTH_ARAC_FAMILY_2"/>
    <property type="match status" value="1"/>
</dbReference>
<keyword evidence="1" id="KW-0805">Transcription regulation</keyword>
<dbReference type="InterPro" id="IPR018060">
    <property type="entry name" value="HTH_AraC"/>
</dbReference>
<dbReference type="Gene3D" id="1.10.10.60">
    <property type="entry name" value="Homeodomain-like"/>
    <property type="match status" value="2"/>
</dbReference>
<dbReference type="AlphaFoldDB" id="A0A0F9PYB0"/>
<evidence type="ECO:0000256" key="2">
    <source>
        <dbReference type="ARBA" id="ARBA00023125"/>
    </source>
</evidence>
<keyword evidence="2" id="KW-0238">DNA-binding</keyword>
<dbReference type="Gene3D" id="2.60.120.10">
    <property type="entry name" value="Jelly Rolls"/>
    <property type="match status" value="1"/>
</dbReference>
<dbReference type="Pfam" id="PF12833">
    <property type="entry name" value="HTH_18"/>
    <property type="match status" value="1"/>
</dbReference>